<reference evidence="2 3" key="1">
    <citation type="submission" date="2015-11" db="EMBL/GenBank/DDBJ databases">
        <title>Genome sequence of Pyrodictium occultum PL-19, a marine hyperthermophilic archaeon isolated from Volcano, Italy.</title>
        <authorList>
            <person name="Utturkar S."/>
            <person name="Huber H."/>
            <person name="Leptihn S."/>
            <person name="Brown S."/>
            <person name="Stetter K.O."/>
            <person name="Podar M."/>
        </authorList>
    </citation>
    <scope>NUCLEOTIDE SEQUENCE [LARGE SCALE GENOMIC DNA]</scope>
    <source>
        <strain evidence="2 3">PL-19</strain>
    </source>
</reference>
<dbReference type="InterPro" id="IPR052535">
    <property type="entry name" value="Bacilysin_H2HPP_isomerase"/>
</dbReference>
<dbReference type="InterPro" id="IPR014710">
    <property type="entry name" value="RmlC-like_jellyroll"/>
</dbReference>
<dbReference type="AlphaFoldDB" id="A0A0V8RWT1"/>
<dbReference type="Gene3D" id="2.60.120.10">
    <property type="entry name" value="Jelly Rolls"/>
    <property type="match status" value="1"/>
</dbReference>
<protein>
    <recommendedName>
        <fullName evidence="1">Cupin type-2 domain-containing protein</fullName>
    </recommendedName>
</protein>
<accession>A0A0V8RWT1</accession>
<name>A0A0V8RWT1_PYROC</name>
<evidence type="ECO:0000313" key="3">
    <source>
        <dbReference type="Proteomes" id="UP000053352"/>
    </source>
</evidence>
<organism evidence="2 3">
    <name type="scientific">Pyrodictium occultum</name>
    <dbReference type="NCBI Taxonomy" id="2309"/>
    <lineage>
        <taxon>Archaea</taxon>
        <taxon>Thermoproteota</taxon>
        <taxon>Thermoprotei</taxon>
        <taxon>Desulfurococcales</taxon>
        <taxon>Pyrodictiaceae</taxon>
        <taxon>Pyrodictium</taxon>
    </lineage>
</organism>
<gene>
    <name evidence="2" type="ORF">CF15_07310</name>
</gene>
<dbReference type="Proteomes" id="UP000053352">
    <property type="component" value="Unassembled WGS sequence"/>
</dbReference>
<dbReference type="Pfam" id="PF07883">
    <property type="entry name" value="Cupin_2"/>
    <property type="match status" value="1"/>
</dbReference>
<keyword evidence="3" id="KW-1185">Reference proteome</keyword>
<dbReference type="SUPFAM" id="SSF51182">
    <property type="entry name" value="RmlC-like cupins"/>
    <property type="match status" value="1"/>
</dbReference>
<sequence length="133" mass="14318">MPQGPTLITPGGSGRCRRALRALECRELLEGVCSRLVYCSRDMVVVETLVKRGVRVPRHSHEGVQATFVIRGRLLLGVEGRGAEELGPGSYRVIPPGVPHWAEALEDSLVVDVNAPATPDRLELARRLGAGCG</sequence>
<evidence type="ECO:0000313" key="2">
    <source>
        <dbReference type="EMBL" id="KSW12519.1"/>
    </source>
</evidence>
<dbReference type="PANTHER" id="PTHR40112:SF1">
    <property type="entry name" value="H2HPP ISOMERASE"/>
    <property type="match status" value="1"/>
</dbReference>
<dbReference type="PANTHER" id="PTHR40112">
    <property type="entry name" value="H2HPP ISOMERASE"/>
    <property type="match status" value="1"/>
</dbReference>
<proteinExistence type="predicted"/>
<dbReference type="InterPro" id="IPR013096">
    <property type="entry name" value="Cupin_2"/>
</dbReference>
<dbReference type="EMBL" id="LNTB01000001">
    <property type="protein sequence ID" value="KSW12519.1"/>
    <property type="molecule type" value="Genomic_DNA"/>
</dbReference>
<comment type="caution">
    <text evidence="2">The sequence shown here is derived from an EMBL/GenBank/DDBJ whole genome shotgun (WGS) entry which is preliminary data.</text>
</comment>
<dbReference type="STRING" id="2309.CF15_07310"/>
<dbReference type="InterPro" id="IPR011051">
    <property type="entry name" value="RmlC_Cupin_sf"/>
</dbReference>
<feature type="domain" description="Cupin type-2" evidence="1">
    <location>
        <begin position="47"/>
        <end position="107"/>
    </location>
</feature>
<evidence type="ECO:0000259" key="1">
    <source>
        <dbReference type="Pfam" id="PF07883"/>
    </source>
</evidence>